<evidence type="ECO:0000256" key="8">
    <source>
        <dbReference type="ARBA" id="ARBA00023012"/>
    </source>
</evidence>
<keyword evidence="4" id="KW-0808">Transferase</keyword>
<protein>
    <recommendedName>
        <fullName evidence="2">histidine kinase</fullName>
        <ecNumber evidence="2">2.7.13.3</ecNumber>
    </recommendedName>
</protein>
<evidence type="ECO:0000259" key="9">
    <source>
        <dbReference type="PROSITE" id="PS50109"/>
    </source>
</evidence>
<dbReference type="Proteomes" id="UP000823633">
    <property type="component" value="Unassembled WGS sequence"/>
</dbReference>
<dbReference type="SUPFAM" id="SSF47384">
    <property type="entry name" value="Homodimeric domain of signal transducing histidine kinase"/>
    <property type="match status" value="1"/>
</dbReference>
<feature type="domain" description="Histidine kinase" evidence="9">
    <location>
        <begin position="162"/>
        <end position="374"/>
    </location>
</feature>
<dbReference type="PROSITE" id="PS50109">
    <property type="entry name" value="HIS_KIN"/>
    <property type="match status" value="1"/>
</dbReference>
<dbReference type="InterPro" id="IPR004358">
    <property type="entry name" value="Sig_transdc_His_kin-like_C"/>
</dbReference>
<evidence type="ECO:0000256" key="5">
    <source>
        <dbReference type="ARBA" id="ARBA00022741"/>
    </source>
</evidence>
<dbReference type="EMBL" id="JADIMU010000053">
    <property type="protein sequence ID" value="MBO8443673.1"/>
    <property type="molecule type" value="Genomic_DNA"/>
</dbReference>
<evidence type="ECO:0000256" key="2">
    <source>
        <dbReference type="ARBA" id="ARBA00012438"/>
    </source>
</evidence>
<dbReference type="EC" id="2.7.13.3" evidence="2"/>
<dbReference type="Pfam" id="PF02518">
    <property type="entry name" value="HATPase_c"/>
    <property type="match status" value="1"/>
</dbReference>
<dbReference type="SMART" id="SM00388">
    <property type="entry name" value="HisKA"/>
    <property type="match status" value="1"/>
</dbReference>
<dbReference type="InterPro" id="IPR003594">
    <property type="entry name" value="HATPase_dom"/>
</dbReference>
<dbReference type="Gene3D" id="1.10.287.130">
    <property type="match status" value="1"/>
</dbReference>
<comment type="caution">
    <text evidence="10">The sequence shown here is derived from an EMBL/GenBank/DDBJ whole genome shotgun (WGS) entry which is preliminary data.</text>
</comment>
<dbReference type="InterPro" id="IPR003661">
    <property type="entry name" value="HisK_dim/P_dom"/>
</dbReference>
<proteinExistence type="predicted"/>
<dbReference type="Pfam" id="PF00512">
    <property type="entry name" value="HisKA"/>
    <property type="match status" value="1"/>
</dbReference>
<dbReference type="InterPro" id="IPR005467">
    <property type="entry name" value="His_kinase_dom"/>
</dbReference>
<organism evidence="10 11">
    <name type="scientific">Candidatus Aphodenecus pullistercoris</name>
    <dbReference type="NCBI Taxonomy" id="2840669"/>
    <lineage>
        <taxon>Bacteria</taxon>
        <taxon>Pseudomonadati</taxon>
        <taxon>Spirochaetota</taxon>
        <taxon>Spirochaetia</taxon>
        <taxon>Spirochaetales</taxon>
        <taxon>Candidatus Aphodenecus</taxon>
    </lineage>
</organism>
<gene>
    <name evidence="10" type="ORF">IAC42_07980</name>
</gene>
<dbReference type="InterPro" id="IPR036890">
    <property type="entry name" value="HATPase_C_sf"/>
</dbReference>
<evidence type="ECO:0000256" key="1">
    <source>
        <dbReference type="ARBA" id="ARBA00000085"/>
    </source>
</evidence>
<dbReference type="AlphaFoldDB" id="A0A9D9HB98"/>
<dbReference type="PANTHER" id="PTHR43065:SF10">
    <property type="entry name" value="PEROXIDE STRESS-ACTIVATED HISTIDINE KINASE MAK3"/>
    <property type="match status" value="1"/>
</dbReference>
<dbReference type="PANTHER" id="PTHR43065">
    <property type="entry name" value="SENSOR HISTIDINE KINASE"/>
    <property type="match status" value="1"/>
</dbReference>
<comment type="catalytic activity">
    <reaction evidence="1">
        <text>ATP + protein L-histidine = ADP + protein N-phospho-L-histidine.</text>
        <dbReference type="EC" id="2.7.13.3"/>
    </reaction>
</comment>
<dbReference type="Gene3D" id="3.30.565.10">
    <property type="entry name" value="Histidine kinase-like ATPase, C-terminal domain"/>
    <property type="match status" value="1"/>
</dbReference>
<dbReference type="PRINTS" id="PR00344">
    <property type="entry name" value="BCTRLSENSOR"/>
</dbReference>
<evidence type="ECO:0000256" key="6">
    <source>
        <dbReference type="ARBA" id="ARBA00022777"/>
    </source>
</evidence>
<reference evidence="10" key="1">
    <citation type="submission" date="2020-10" db="EMBL/GenBank/DDBJ databases">
        <authorList>
            <person name="Gilroy R."/>
        </authorList>
    </citation>
    <scope>NUCLEOTIDE SEQUENCE</scope>
    <source>
        <strain evidence="10">11167</strain>
    </source>
</reference>
<sequence length="385" mass="43513">MTDKMLRKALERIDSMPRSEFRRLVQKRIEHGELLEELLETGHLGQAVMKDGRLLYANTLFMTLLPTNRKFLGRCEGRLVDEVLTDPEVLEYVKGLDVHCDGLVKEFYFQQGSEVRIIELSCRVLDGGRIDLVVEDVTQRERERARLRRSESLASMTTMAAGIAHEIKNPLAAMQIHIQLLNKAFDRKKTLTKEDAERYLSVLQEEIEHLNGIAVDFLFAVRPMNVKLRKTRIEEVIKALEDFVRPELEDHGIRLVVKVEPFLPQLELDASYLRQALLNLVKNSESAMEKGGRLDIEVFSDGDFVRIAVRDTGCGIDQEHLAKIFEPYFTTKASGTGLGLTVAYKIVKEHGGDMGVESTVGQGTCFTISLPVPSDERTALEESNG</sequence>
<dbReference type="CDD" id="cd00082">
    <property type="entry name" value="HisKA"/>
    <property type="match status" value="1"/>
</dbReference>
<dbReference type="SMART" id="SM00387">
    <property type="entry name" value="HATPase_c"/>
    <property type="match status" value="1"/>
</dbReference>
<evidence type="ECO:0000256" key="7">
    <source>
        <dbReference type="ARBA" id="ARBA00022840"/>
    </source>
</evidence>
<dbReference type="SUPFAM" id="SSF55874">
    <property type="entry name" value="ATPase domain of HSP90 chaperone/DNA topoisomerase II/histidine kinase"/>
    <property type="match status" value="1"/>
</dbReference>
<dbReference type="GO" id="GO:0000155">
    <property type="term" value="F:phosphorelay sensor kinase activity"/>
    <property type="evidence" value="ECO:0007669"/>
    <property type="project" value="InterPro"/>
</dbReference>
<keyword evidence="6 10" id="KW-0418">Kinase</keyword>
<keyword evidence="5" id="KW-0547">Nucleotide-binding</keyword>
<evidence type="ECO:0000256" key="3">
    <source>
        <dbReference type="ARBA" id="ARBA00022553"/>
    </source>
</evidence>
<keyword evidence="3" id="KW-0597">Phosphoprotein</keyword>
<evidence type="ECO:0000313" key="11">
    <source>
        <dbReference type="Proteomes" id="UP000823633"/>
    </source>
</evidence>
<accession>A0A9D9HB98</accession>
<reference evidence="10" key="2">
    <citation type="journal article" date="2021" name="PeerJ">
        <title>Extensive microbial diversity within the chicken gut microbiome revealed by metagenomics and culture.</title>
        <authorList>
            <person name="Gilroy R."/>
            <person name="Ravi A."/>
            <person name="Getino M."/>
            <person name="Pursley I."/>
            <person name="Horton D.L."/>
            <person name="Alikhan N.F."/>
            <person name="Baker D."/>
            <person name="Gharbi K."/>
            <person name="Hall N."/>
            <person name="Watson M."/>
            <person name="Adriaenssens E.M."/>
            <person name="Foster-Nyarko E."/>
            <person name="Jarju S."/>
            <person name="Secka A."/>
            <person name="Antonio M."/>
            <person name="Oren A."/>
            <person name="Chaudhuri R.R."/>
            <person name="La Ragione R."/>
            <person name="Hildebrand F."/>
            <person name="Pallen M.J."/>
        </authorList>
    </citation>
    <scope>NUCLEOTIDE SEQUENCE</scope>
    <source>
        <strain evidence="10">11167</strain>
    </source>
</reference>
<evidence type="ECO:0000256" key="4">
    <source>
        <dbReference type="ARBA" id="ARBA00022679"/>
    </source>
</evidence>
<keyword evidence="7" id="KW-0067">ATP-binding</keyword>
<name>A0A9D9HB98_9SPIR</name>
<dbReference type="GO" id="GO:0005524">
    <property type="term" value="F:ATP binding"/>
    <property type="evidence" value="ECO:0007669"/>
    <property type="project" value="UniProtKB-KW"/>
</dbReference>
<keyword evidence="8" id="KW-0902">Two-component regulatory system</keyword>
<dbReference type="InterPro" id="IPR036097">
    <property type="entry name" value="HisK_dim/P_sf"/>
</dbReference>
<evidence type="ECO:0000313" key="10">
    <source>
        <dbReference type="EMBL" id="MBO8443673.1"/>
    </source>
</evidence>